<dbReference type="EMBL" id="JAHXCT010000008">
    <property type="protein sequence ID" value="MBW4770100.1"/>
    <property type="molecule type" value="Genomic_DNA"/>
</dbReference>
<reference evidence="12 13" key="1">
    <citation type="submission" date="2021-07" db="EMBL/GenBank/DDBJ databases">
        <title>Genomic diversity and antimicrobial resistance of Prevotella spp. isolated from chronic lung disease airways.</title>
        <authorList>
            <person name="Webb K.A."/>
            <person name="Olagoke O.S."/>
            <person name="Baird T."/>
            <person name="Neill J."/>
            <person name="Pham A."/>
            <person name="Wells T.J."/>
            <person name="Ramsay K.A."/>
            <person name="Bell S.C."/>
            <person name="Sarovich D.S."/>
            <person name="Price E.P."/>
        </authorList>
    </citation>
    <scope>NUCLEOTIDE SEQUENCE [LARGE SCALE GENOMIC DNA]</scope>
    <source>
        <strain evidence="12 13">SCHI0011.S.12</strain>
    </source>
</reference>
<dbReference type="SUPFAM" id="SSF54534">
    <property type="entry name" value="FKBP-like"/>
    <property type="match status" value="1"/>
</dbReference>
<evidence type="ECO:0000256" key="8">
    <source>
        <dbReference type="ARBA" id="ARBA00037071"/>
    </source>
</evidence>
<comment type="function">
    <text evidence="8">Also involved in hydrogenase metallocenter assembly, probably by participating in the nickel insertion step. This function in hydrogenase biosynthesis requires chaperone activity and the presence of the metal-binding domain, but not PPIase activity.</text>
</comment>
<dbReference type="EC" id="5.2.1.8" evidence="10"/>
<sequence>MENNKDRYIAVSYKLYTVDGDQVSLVEEAPADKPFSFLSGFGLTIDAFEREVAGLNEGDTFNFTLLPSEAYGEHLADRVLDLEKEIFTVNGHFDHDNIFVDAIVPLQNEDGHRFNGRVLEITDDIVKMDLNHPLAGKTLNFKGSIVEAREATKEEIQEMINRISGDDSCSGGCCGGGCGHHDHDHEHSCGCGH</sequence>
<name>A0ABS6YEY5_9BACT</name>
<dbReference type="RefSeq" id="WP_018362512.1">
    <property type="nucleotide sequence ID" value="NZ_CAJZHJ010000017.1"/>
</dbReference>
<evidence type="ECO:0000256" key="10">
    <source>
        <dbReference type="RuleBase" id="RU003915"/>
    </source>
</evidence>
<dbReference type="GeneID" id="93182501"/>
<comment type="similarity">
    <text evidence="3 10">Belongs to the FKBP-type PPIase family.</text>
</comment>
<evidence type="ECO:0000256" key="6">
    <source>
        <dbReference type="ARBA" id="ARBA00023186"/>
    </source>
</evidence>
<keyword evidence="13" id="KW-1185">Reference proteome</keyword>
<evidence type="ECO:0000256" key="2">
    <source>
        <dbReference type="ARBA" id="ARBA00004496"/>
    </source>
</evidence>
<dbReference type="InterPro" id="IPR046357">
    <property type="entry name" value="PPIase_dom_sf"/>
</dbReference>
<comment type="caution">
    <text evidence="12">The sequence shown here is derived from an EMBL/GenBank/DDBJ whole genome shotgun (WGS) entry which is preliminary data.</text>
</comment>
<evidence type="ECO:0000313" key="13">
    <source>
        <dbReference type="Proteomes" id="UP000788426"/>
    </source>
</evidence>
<dbReference type="PANTHER" id="PTHR47861">
    <property type="entry name" value="FKBP-TYPE PEPTIDYL-PROLYL CIS-TRANS ISOMERASE SLYD"/>
    <property type="match status" value="1"/>
</dbReference>
<dbReference type="Gene3D" id="3.10.50.40">
    <property type="match status" value="1"/>
</dbReference>
<keyword evidence="5 9" id="KW-0697">Rotamase</keyword>
<comment type="catalytic activity">
    <reaction evidence="1 9 10">
        <text>[protein]-peptidylproline (omega=180) = [protein]-peptidylproline (omega=0)</text>
        <dbReference type="Rhea" id="RHEA:16237"/>
        <dbReference type="Rhea" id="RHEA-COMP:10747"/>
        <dbReference type="Rhea" id="RHEA-COMP:10748"/>
        <dbReference type="ChEBI" id="CHEBI:83833"/>
        <dbReference type="ChEBI" id="CHEBI:83834"/>
        <dbReference type="EC" id="5.2.1.8"/>
    </reaction>
</comment>
<evidence type="ECO:0000256" key="4">
    <source>
        <dbReference type="ARBA" id="ARBA00022490"/>
    </source>
</evidence>
<evidence type="ECO:0000256" key="1">
    <source>
        <dbReference type="ARBA" id="ARBA00000971"/>
    </source>
</evidence>
<keyword evidence="6" id="KW-0143">Chaperone</keyword>
<dbReference type="InterPro" id="IPR001179">
    <property type="entry name" value="PPIase_FKBP_dom"/>
</dbReference>
<evidence type="ECO:0000256" key="9">
    <source>
        <dbReference type="PROSITE-ProRule" id="PRU00277"/>
    </source>
</evidence>
<proteinExistence type="inferred from homology"/>
<dbReference type="PROSITE" id="PS50059">
    <property type="entry name" value="FKBP_PPIASE"/>
    <property type="match status" value="1"/>
</dbReference>
<dbReference type="Proteomes" id="UP000788426">
    <property type="component" value="Unassembled WGS sequence"/>
</dbReference>
<evidence type="ECO:0000256" key="5">
    <source>
        <dbReference type="ARBA" id="ARBA00023110"/>
    </source>
</evidence>
<keyword evidence="4" id="KW-0963">Cytoplasm</keyword>
<dbReference type="PANTHER" id="PTHR47861:SF3">
    <property type="entry name" value="FKBP-TYPE PEPTIDYL-PROLYL CIS-TRANS ISOMERASE SLYD"/>
    <property type="match status" value="1"/>
</dbReference>
<evidence type="ECO:0000256" key="3">
    <source>
        <dbReference type="ARBA" id="ARBA00006577"/>
    </source>
</evidence>
<organism evidence="12 13">
    <name type="scientific">Hoylesella nanceiensis</name>
    <dbReference type="NCBI Taxonomy" id="425941"/>
    <lineage>
        <taxon>Bacteria</taxon>
        <taxon>Pseudomonadati</taxon>
        <taxon>Bacteroidota</taxon>
        <taxon>Bacteroidia</taxon>
        <taxon>Bacteroidales</taxon>
        <taxon>Prevotellaceae</taxon>
        <taxon>Hoylesella</taxon>
    </lineage>
</organism>
<accession>A0ABS6YEY5</accession>
<dbReference type="Gene3D" id="2.40.10.330">
    <property type="match status" value="1"/>
</dbReference>
<dbReference type="GO" id="GO:0003755">
    <property type="term" value="F:peptidyl-prolyl cis-trans isomerase activity"/>
    <property type="evidence" value="ECO:0007669"/>
    <property type="project" value="UniProtKB-EC"/>
</dbReference>
<gene>
    <name evidence="12" type="ORF">KZO38_10090</name>
</gene>
<evidence type="ECO:0000256" key="7">
    <source>
        <dbReference type="ARBA" id="ARBA00023235"/>
    </source>
</evidence>
<feature type="domain" description="PPIase FKBP-type" evidence="11">
    <location>
        <begin position="6"/>
        <end position="73"/>
    </location>
</feature>
<evidence type="ECO:0000259" key="11">
    <source>
        <dbReference type="PROSITE" id="PS50059"/>
    </source>
</evidence>
<evidence type="ECO:0000313" key="12">
    <source>
        <dbReference type="EMBL" id="MBW4770100.1"/>
    </source>
</evidence>
<protein>
    <recommendedName>
        <fullName evidence="10">Peptidyl-prolyl cis-trans isomerase</fullName>
        <ecNumber evidence="10">5.2.1.8</ecNumber>
    </recommendedName>
</protein>
<dbReference type="InterPro" id="IPR048261">
    <property type="entry name" value="SlpA/SlyD-like_ins_sf"/>
</dbReference>
<keyword evidence="7 9" id="KW-0413">Isomerase</keyword>
<dbReference type="Pfam" id="PF00254">
    <property type="entry name" value="FKBP_C"/>
    <property type="match status" value="1"/>
</dbReference>
<comment type="subcellular location">
    <subcellularLocation>
        <location evidence="2">Cytoplasm</location>
    </subcellularLocation>
</comment>